<comment type="caution">
    <text evidence="2">The sequence shown here is derived from an EMBL/GenBank/DDBJ whole genome shotgun (WGS) entry which is preliminary data.</text>
</comment>
<evidence type="ECO:0000256" key="1">
    <source>
        <dbReference type="SAM" id="Phobius"/>
    </source>
</evidence>
<keyword evidence="1" id="KW-1133">Transmembrane helix</keyword>
<feature type="non-terminal residue" evidence="2">
    <location>
        <position position="1"/>
    </location>
</feature>
<proteinExistence type="predicted"/>
<organism evidence="2 3">
    <name type="scientific">Reticulomyxa filosa</name>
    <dbReference type="NCBI Taxonomy" id="46433"/>
    <lineage>
        <taxon>Eukaryota</taxon>
        <taxon>Sar</taxon>
        <taxon>Rhizaria</taxon>
        <taxon>Retaria</taxon>
        <taxon>Foraminifera</taxon>
        <taxon>Monothalamids</taxon>
        <taxon>Reticulomyxidae</taxon>
        <taxon>Reticulomyxa</taxon>
    </lineage>
</organism>
<keyword evidence="1" id="KW-0812">Transmembrane</keyword>
<dbReference type="AlphaFoldDB" id="X6NTI8"/>
<dbReference type="InterPro" id="IPR036457">
    <property type="entry name" value="PPM-type-like_dom_sf"/>
</dbReference>
<reference evidence="2 3" key="1">
    <citation type="journal article" date="2013" name="Curr. Biol.">
        <title>The Genome of the Foraminiferan Reticulomyxa filosa.</title>
        <authorList>
            <person name="Glockner G."/>
            <person name="Hulsmann N."/>
            <person name="Schleicher M."/>
            <person name="Noegel A.A."/>
            <person name="Eichinger L."/>
            <person name="Gallinger C."/>
            <person name="Pawlowski J."/>
            <person name="Sierra R."/>
            <person name="Euteneuer U."/>
            <person name="Pillet L."/>
            <person name="Moustafa A."/>
            <person name="Platzer M."/>
            <person name="Groth M."/>
            <person name="Szafranski K."/>
            <person name="Schliwa M."/>
        </authorList>
    </citation>
    <scope>NUCLEOTIDE SEQUENCE [LARGE SCALE GENOMIC DNA]</scope>
</reference>
<dbReference type="EMBL" id="ASPP01005958">
    <property type="protein sequence ID" value="ETO29600.1"/>
    <property type="molecule type" value="Genomic_DNA"/>
</dbReference>
<keyword evidence="3" id="KW-1185">Reference proteome</keyword>
<feature type="transmembrane region" description="Helical" evidence="1">
    <location>
        <begin position="71"/>
        <end position="93"/>
    </location>
</feature>
<dbReference type="Gene3D" id="3.60.40.10">
    <property type="entry name" value="PPM-type phosphatase domain"/>
    <property type="match status" value="1"/>
</dbReference>
<dbReference type="Proteomes" id="UP000023152">
    <property type="component" value="Unassembled WGS sequence"/>
</dbReference>
<keyword evidence="1" id="KW-0472">Membrane</keyword>
<evidence type="ECO:0000313" key="2">
    <source>
        <dbReference type="EMBL" id="ETO29600.1"/>
    </source>
</evidence>
<gene>
    <name evidence="2" type="ORF">RFI_07520</name>
</gene>
<sequence>SQSQLQGQISTLTQMQTQSNIFEVEWFGASDKGKKPHMEDRRIEMPVLSQHCRLPYFQHNQFCFILGNSQIAFFFFFFFFKYICMLCGLFGILDGHGGYKVASYLQKHLPQIFFEHYEKYVKNEASANNHNQGIPPLEGDITNHDNNNNVDMKQGESQGKIFDVQKCLHSTFKITDEKVCNKIYTKQK</sequence>
<name>X6NTI8_RETFI</name>
<accession>X6NTI8</accession>
<dbReference type="SUPFAM" id="SSF81606">
    <property type="entry name" value="PP2C-like"/>
    <property type="match status" value="1"/>
</dbReference>
<evidence type="ECO:0008006" key="4">
    <source>
        <dbReference type="Google" id="ProtNLM"/>
    </source>
</evidence>
<evidence type="ECO:0000313" key="3">
    <source>
        <dbReference type="Proteomes" id="UP000023152"/>
    </source>
</evidence>
<protein>
    <recommendedName>
        <fullName evidence="4">PPM-type phosphatase domain-containing protein</fullName>
    </recommendedName>
</protein>